<dbReference type="InterPro" id="IPR007627">
    <property type="entry name" value="RNA_pol_sigma70_r2"/>
</dbReference>
<dbReference type="InterPro" id="IPR036388">
    <property type="entry name" value="WH-like_DNA-bd_sf"/>
</dbReference>
<dbReference type="GO" id="GO:0006352">
    <property type="term" value="P:DNA-templated transcription initiation"/>
    <property type="evidence" value="ECO:0007669"/>
    <property type="project" value="InterPro"/>
</dbReference>
<evidence type="ECO:0000313" key="9">
    <source>
        <dbReference type="EMBL" id="MCZ9290186.1"/>
    </source>
</evidence>
<dbReference type="SUPFAM" id="SSF88659">
    <property type="entry name" value="Sigma3 and sigma4 domains of RNA polymerase sigma factors"/>
    <property type="match status" value="1"/>
</dbReference>
<protein>
    <submittedName>
        <fullName evidence="9">Sigma-70 family RNA polymerase sigma factor</fullName>
    </submittedName>
</protein>
<dbReference type="InterPro" id="IPR013324">
    <property type="entry name" value="RNA_pol_sigma_r3/r4-like"/>
</dbReference>
<feature type="domain" description="RNA polymerase sigma factor 70 region 4 type 2" evidence="8">
    <location>
        <begin position="137"/>
        <end position="189"/>
    </location>
</feature>
<dbReference type="Gene3D" id="1.10.1740.10">
    <property type="match status" value="1"/>
</dbReference>
<dbReference type="GO" id="GO:0016987">
    <property type="term" value="F:sigma factor activity"/>
    <property type="evidence" value="ECO:0007669"/>
    <property type="project" value="UniProtKB-KW"/>
</dbReference>
<dbReference type="InterPro" id="IPR013249">
    <property type="entry name" value="RNA_pol_sigma70_r4_t2"/>
</dbReference>
<proteinExistence type="inferred from homology"/>
<evidence type="ECO:0000256" key="1">
    <source>
        <dbReference type="ARBA" id="ARBA00010641"/>
    </source>
</evidence>
<dbReference type="AlphaFoldDB" id="A0A9X3LLG5"/>
<reference evidence="9" key="1">
    <citation type="submission" date="2022-02" db="EMBL/GenBank/DDBJ databases">
        <title>Corynebacterium sp. from urogenital microbiome.</title>
        <authorList>
            <person name="Cappelli E.A."/>
            <person name="Ribeiro T.G."/>
            <person name="Peixe L."/>
        </authorList>
    </citation>
    <scope>NUCLEOTIDE SEQUENCE</scope>
    <source>
        <strain evidence="9">C8Ua_174</strain>
    </source>
</reference>
<dbReference type="NCBIfam" id="TIGR02937">
    <property type="entry name" value="sigma70-ECF"/>
    <property type="match status" value="1"/>
</dbReference>
<feature type="domain" description="RNA polymerase sigma-70 region 2" evidence="7">
    <location>
        <begin position="38"/>
        <end position="107"/>
    </location>
</feature>
<evidence type="ECO:0000256" key="2">
    <source>
        <dbReference type="ARBA" id="ARBA00023015"/>
    </source>
</evidence>
<dbReference type="Pfam" id="PF08281">
    <property type="entry name" value="Sigma70_r4_2"/>
    <property type="match status" value="1"/>
</dbReference>
<keyword evidence="3" id="KW-0731">Sigma factor</keyword>
<evidence type="ECO:0000256" key="5">
    <source>
        <dbReference type="ARBA" id="ARBA00023163"/>
    </source>
</evidence>
<dbReference type="GO" id="GO:0003677">
    <property type="term" value="F:DNA binding"/>
    <property type="evidence" value="ECO:0007669"/>
    <property type="project" value="UniProtKB-KW"/>
</dbReference>
<keyword evidence="10" id="KW-1185">Reference proteome</keyword>
<name>A0A9X3LLG5_9CORY</name>
<dbReference type="CDD" id="cd06171">
    <property type="entry name" value="Sigma70_r4"/>
    <property type="match status" value="1"/>
</dbReference>
<feature type="compositionally biased region" description="Basic and acidic residues" evidence="6">
    <location>
        <begin position="19"/>
        <end position="28"/>
    </location>
</feature>
<comment type="caution">
    <text evidence="9">The sequence shown here is derived from an EMBL/GenBank/DDBJ whole genome shotgun (WGS) entry which is preliminary data.</text>
</comment>
<dbReference type="PANTHER" id="PTHR43133">
    <property type="entry name" value="RNA POLYMERASE ECF-TYPE SIGMA FACTO"/>
    <property type="match status" value="1"/>
</dbReference>
<gene>
    <name evidence="9" type="ORF">L8V00_08220</name>
</gene>
<evidence type="ECO:0000256" key="6">
    <source>
        <dbReference type="SAM" id="MobiDB-lite"/>
    </source>
</evidence>
<dbReference type="InterPro" id="IPR039425">
    <property type="entry name" value="RNA_pol_sigma-70-like"/>
</dbReference>
<keyword evidence="4" id="KW-0238">DNA-binding</keyword>
<dbReference type="Gene3D" id="1.10.10.10">
    <property type="entry name" value="Winged helix-like DNA-binding domain superfamily/Winged helix DNA-binding domain"/>
    <property type="match status" value="1"/>
</dbReference>
<dbReference type="Proteomes" id="UP001146469">
    <property type="component" value="Unassembled WGS sequence"/>
</dbReference>
<dbReference type="SUPFAM" id="SSF88946">
    <property type="entry name" value="Sigma2 domain of RNA polymerase sigma factors"/>
    <property type="match status" value="1"/>
</dbReference>
<feature type="region of interest" description="Disordered" evidence="6">
    <location>
        <begin position="1"/>
        <end position="31"/>
    </location>
</feature>
<evidence type="ECO:0000259" key="8">
    <source>
        <dbReference type="Pfam" id="PF08281"/>
    </source>
</evidence>
<evidence type="ECO:0000256" key="3">
    <source>
        <dbReference type="ARBA" id="ARBA00023082"/>
    </source>
</evidence>
<dbReference type="InterPro" id="IPR014284">
    <property type="entry name" value="RNA_pol_sigma-70_dom"/>
</dbReference>
<evidence type="ECO:0000313" key="10">
    <source>
        <dbReference type="Proteomes" id="UP001146469"/>
    </source>
</evidence>
<organism evidence="9 10">
    <name type="scientific">Corynebacterium evansiae</name>
    <dbReference type="NCBI Taxonomy" id="2913499"/>
    <lineage>
        <taxon>Bacteria</taxon>
        <taxon>Bacillati</taxon>
        <taxon>Actinomycetota</taxon>
        <taxon>Actinomycetes</taxon>
        <taxon>Mycobacteriales</taxon>
        <taxon>Corynebacteriaceae</taxon>
        <taxon>Corynebacterium</taxon>
    </lineage>
</organism>
<sequence>MMLGASQRTKSNTRPAQQSDHELLRGHNEGQPGAFRELIDRHQRTLWWAVRRVNVPEAHQMDVYQEGLLRVHRFAARFNGERSASVSTWMATIMRNAALSYMQRYSREAQPGREDFNERTRTLPARGMREEATVARLDVHRSLRQLSPEMRDVMVLTEIRGLSEATTAEQLGIPVGTVKSRKNRAKRMMCEHLGGAGEYGMAVAG</sequence>
<feature type="compositionally biased region" description="Polar residues" evidence="6">
    <location>
        <begin position="1"/>
        <end position="18"/>
    </location>
</feature>
<dbReference type="InterPro" id="IPR013325">
    <property type="entry name" value="RNA_pol_sigma_r2"/>
</dbReference>
<dbReference type="RefSeq" id="WP_035003258.1">
    <property type="nucleotide sequence ID" value="NZ_JAKMUT010000007.1"/>
</dbReference>
<dbReference type="EMBL" id="JAKMUT010000007">
    <property type="protein sequence ID" value="MCZ9290186.1"/>
    <property type="molecule type" value="Genomic_DNA"/>
</dbReference>
<accession>A0A9X3LLG5</accession>
<comment type="similarity">
    <text evidence="1">Belongs to the sigma-70 factor family. ECF subfamily.</text>
</comment>
<evidence type="ECO:0000259" key="7">
    <source>
        <dbReference type="Pfam" id="PF04542"/>
    </source>
</evidence>
<keyword evidence="5" id="KW-0804">Transcription</keyword>
<dbReference type="Pfam" id="PF04542">
    <property type="entry name" value="Sigma70_r2"/>
    <property type="match status" value="1"/>
</dbReference>
<dbReference type="PANTHER" id="PTHR43133:SF8">
    <property type="entry name" value="RNA POLYMERASE SIGMA FACTOR HI_1459-RELATED"/>
    <property type="match status" value="1"/>
</dbReference>
<keyword evidence="2" id="KW-0805">Transcription regulation</keyword>
<evidence type="ECO:0000256" key="4">
    <source>
        <dbReference type="ARBA" id="ARBA00023125"/>
    </source>
</evidence>